<reference evidence="2 3" key="1">
    <citation type="submission" date="2019-04" db="EMBL/GenBank/DDBJ databases">
        <title>Draft, Whole-Genome Sequence of the Anthracene-degrading Mycobacterium frederiksbergense LB501T, Isolated from a Polycyclic Aromatic Hydrocarbon (PAH)-Contaminated Soil.</title>
        <authorList>
            <person name="Augelletti F."/>
        </authorList>
    </citation>
    <scope>NUCLEOTIDE SEQUENCE [LARGE SCALE GENOMIC DNA]</scope>
    <source>
        <strain evidence="2 3">LB 501T</strain>
    </source>
</reference>
<dbReference type="EMBL" id="CP038799">
    <property type="protein sequence ID" value="QIV80721.1"/>
    <property type="molecule type" value="Genomic_DNA"/>
</dbReference>
<evidence type="ECO:0000259" key="1">
    <source>
        <dbReference type="PROSITE" id="PS51729"/>
    </source>
</evidence>
<dbReference type="PROSITE" id="PS51729">
    <property type="entry name" value="GNAT_YJDJ"/>
    <property type="match status" value="1"/>
</dbReference>
<dbReference type="GO" id="GO:0016740">
    <property type="term" value="F:transferase activity"/>
    <property type="evidence" value="ECO:0007669"/>
    <property type="project" value="UniProtKB-KW"/>
</dbReference>
<dbReference type="Gene3D" id="3.40.630.30">
    <property type="match status" value="1"/>
</dbReference>
<proteinExistence type="predicted"/>
<dbReference type="Pfam" id="PF14542">
    <property type="entry name" value="Acetyltransf_CG"/>
    <property type="match status" value="1"/>
</dbReference>
<dbReference type="PANTHER" id="PTHR31435:SF10">
    <property type="entry name" value="BSR4717 PROTEIN"/>
    <property type="match status" value="1"/>
</dbReference>
<dbReference type="RefSeq" id="WP_168141386.1">
    <property type="nucleotide sequence ID" value="NZ_CBCSDT010000007.1"/>
</dbReference>
<dbReference type="InterPro" id="IPR045057">
    <property type="entry name" value="Gcn5-rel_NAT"/>
</dbReference>
<dbReference type="InterPro" id="IPR031165">
    <property type="entry name" value="GNAT_YJDJ"/>
</dbReference>
<sequence>MTDIVRNAPALNRFEIYDGDEIAGFAEYVDHDRQRIFHHTEIGERFGGKGLGGNLIQTALTETSNAGMRYVPVCPFVQKVIERHDEFAAGADEVTPAVLELLENS</sequence>
<dbReference type="InterPro" id="IPR016181">
    <property type="entry name" value="Acyl_CoA_acyltransferase"/>
</dbReference>
<evidence type="ECO:0000313" key="3">
    <source>
        <dbReference type="Proteomes" id="UP000501849"/>
    </source>
</evidence>
<dbReference type="SUPFAM" id="SSF55729">
    <property type="entry name" value="Acyl-CoA N-acyltransferases (Nat)"/>
    <property type="match status" value="1"/>
</dbReference>
<evidence type="ECO:0000313" key="2">
    <source>
        <dbReference type="EMBL" id="QIV80721.1"/>
    </source>
</evidence>
<feature type="domain" description="N-acetyltransferase" evidence="1">
    <location>
        <begin position="6"/>
        <end position="92"/>
    </location>
</feature>
<dbReference type="PANTHER" id="PTHR31435">
    <property type="entry name" value="PROTEIN NATD1"/>
    <property type="match status" value="1"/>
</dbReference>
<name>A0A6H0S203_9MYCO</name>
<gene>
    <name evidence="2" type="ORF">EXE63_07390</name>
</gene>
<organism evidence="2 3">
    <name type="scientific">Mycolicibacterium frederiksbergense</name>
    <dbReference type="NCBI Taxonomy" id="117567"/>
    <lineage>
        <taxon>Bacteria</taxon>
        <taxon>Bacillati</taxon>
        <taxon>Actinomycetota</taxon>
        <taxon>Actinomycetes</taxon>
        <taxon>Mycobacteriales</taxon>
        <taxon>Mycobacteriaceae</taxon>
        <taxon>Mycolicibacterium</taxon>
    </lineage>
</organism>
<dbReference type="AlphaFoldDB" id="A0A6H0S203"/>
<protein>
    <submittedName>
        <fullName evidence="2">N-acetyltransferase</fullName>
    </submittedName>
</protein>
<accession>A0A6H0S203</accession>
<dbReference type="Proteomes" id="UP000501849">
    <property type="component" value="Chromosome"/>
</dbReference>
<keyword evidence="3" id="KW-1185">Reference proteome</keyword>
<keyword evidence="2" id="KW-0808">Transferase</keyword>
<dbReference type="KEGG" id="mfre:EXE63_07390"/>